<dbReference type="Pfam" id="PF05544">
    <property type="entry name" value="Pro_racemase"/>
    <property type="match status" value="1"/>
</dbReference>
<dbReference type="InterPro" id="IPR008794">
    <property type="entry name" value="Pro_racemase_fam"/>
</dbReference>
<proteinExistence type="inferred from homology"/>
<evidence type="ECO:0000256" key="3">
    <source>
        <dbReference type="ARBA" id="ARBA00013105"/>
    </source>
</evidence>
<reference evidence="4 5" key="1">
    <citation type="submission" date="2022-12" db="EMBL/GenBank/DDBJ databases">
        <title>Chromosome-level genome of Tegillarca granosa.</title>
        <authorList>
            <person name="Kim J."/>
        </authorList>
    </citation>
    <scope>NUCLEOTIDE SEQUENCE [LARGE SCALE GENOMIC DNA]</scope>
    <source>
        <strain evidence="4">Teg-2019</strain>
        <tissue evidence="4">Adductor muscle</tissue>
    </source>
</reference>
<evidence type="ECO:0000313" key="4">
    <source>
        <dbReference type="EMBL" id="KAJ8309470.1"/>
    </source>
</evidence>
<evidence type="ECO:0000256" key="2">
    <source>
        <dbReference type="ARBA" id="ARBA00007529"/>
    </source>
</evidence>
<evidence type="ECO:0000256" key="1">
    <source>
        <dbReference type="ARBA" id="ARBA00001148"/>
    </source>
</evidence>
<evidence type="ECO:0000313" key="5">
    <source>
        <dbReference type="Proteomes" id="UP001217089"/>
    </source>
</evidence>
<dbReference type="Proteomes" id="UP001217089">
    <property type="component" value="Unassembled WGS sequence"/>
</dbReference>
<organism evidence="4 5">
    <name type="scientific">Tegillarca granosa</name>
    <name type="common">Malaysian cockle</name>
    <name type="synonym">Anadara granosa</name>
    <dbReference type="NCBI Taxonomy" id="220873"/>
    <lineage>
        <taxon>Eukaryota</taxon>
        <taxon>Metazoa</taxon>
        <taxon>Spiralia</taxon>
        <taxon>Lophotrochozoa</taxon>
        <taxon>Mollusca</taxon>
        <taxon>Bivalvia</taxon>
        <taxon>Autobranchia</taxon>
        <taxon>Pteriomorphia</taxon>
        <taxon>Arcoida</taxon>
        <taxon>Arcoidea</taxon>
        <taxon>Arcidae</taxon>
        <taxon>Tegillarca</taxon>
    </lineage>
</organism>
<dbReference type="SUPFAM" id="SSF54506">
    <property type="entry name" value="Diaminopimelate epimerase-like"/>
    <property type="match status" value="1"/>
</dbReference>
<comment type="caution">
    <text evidence="4">The sequence shown here is derived from an EMBL/GenBank/DDBJ whole genome shotgun (WGS) entry which is preliminary data.</text>
</comment>
<protein>
    <recommendedName>
        <fullName evidence="3">trans-L-3-hydroxyproline dehydratase</fullName>
        <ecNumber evidence="3">4.2.1.77</ecNumber>
    </recommendedName>
</protein>
<keyword evidence="5" id="KW-1185">Reference proteome</keyword>
<dbReference type="PANTHER" id="PTHR33442:SF1">
    <property type="entry name" value="TRANS-3-HYDROXY-L-PROLINE DEHYDRATASE"/>
    <property type="match status" value="1"/>
</dbReference>
<comment type="catalytic activity">
    <reaction evidence="1">
        <text>trans-3-hydroxy-L-proline = 1-pyrroline-2-carboxylate + H2O</text>
        <dbReference type="Rhea" id="RHEA:10320"/>
        <dbReference type="ChEBI" id="CHEBI:15377"/>
        <dbReference type="ChEBI" id="CHEBI:39785"/>
        <dbReference type="ChEBI" id="CHEBI:57938"/>
        <dbReference type="EC" id="4.2.1.77"/>
    </reaction>
</comment>
<gene>
    <name evidence="4" type="ORF">KUTeg_014344</name>
</gene>
<dbReference type="EC" id="4.2.1.77" evidence="3"/>
<dbReference type="Gene3D" id="3.10.310.10">
    <property type="entry name" value="Diaminopimelate Epimerase, Chain A, domain 1"/>
    <property type="match status" value="1"/>
</dbReference>
<accession>A0ABQ9EW98</accession>
<sequence length="227" mass="24834">MPTTMTEEMDRYNTDILGIIDYDGVKSGAVRFKSVPSFVFALDFKVDVPGYGTITVDIAFGGAFYAVVDAKQYGLDVTKSRVTDIQKAAGDTTDALKKQIKLTHPESSDLAFVYGTIMTDGKDMYSEEATSNICIFADRQIDRSPCGSGVTTRAAIMYARGFLNLGQSRQFKCLTGTTFTSKPIRKVQYGPYDNAVIVEVSGHGYYTGTSVYTLEEDDVIGQGFLLN</sequence>
<name>A0ABQ9EW98_TEGGR</name>
<comment type="similarity">
    <text evidence="2">Belongs to the proline racemase family.</text>
</comment>
<dbReference type="EMBL" id="JARBDR010000657">
    <property type="protein sequence ID" value="KAJ8309470.1"/>
    <property type="molecule type" value="Genomic_DNA"/>
</dbReference>
<dbReference type="PANTHER" id="PTHR33442">
    <property type="entry name" value="TRANS-3-HYDROXY-L-PROLINE DEHYDRATASE"/>
    <property type="match status" value="1"/>
</dbReference>